<organism evidence="2">
    <name type="scientific">Ixodes ricinus</name>
    <name type="common">Common tick</name>
    <name type="synonym">Acarus ricinus</name>
    <dbReference type="NCBI Taxonomy" id="34613"/>
    <lineage>
        <taxon>Eukaryota</taxon>
        <taxon>Metazoa</taxon>
        <taxon>Ecdysozoa</taxon>
        <taxon>Arthropoda</taxon>
        <taxon>Chelicerata</taxon>
        <taxon>Arachnida</taxon>
        <taxon>Acari</taxon>
        <taxon>Parasitiformes</taxon>
        <taxon>Ixodida</taxon>
        <taxon>Ixodoidea</taxon>
        <taxon>Ixodidae</taxon>
        <taxon>Ixodinae</taxon>
        <taxon>Ixodes</taxon>
    </lineage>
</organism>
<evidence type="ECO:0000313" key="2">
    <source>
        <dbReference type="EMBL" id="JAC93337.1"/>
    </source>
</evidence>
<evidence type="ECO:0000256" key="1">
    <source>
        <dbReference type="SAM" id="SignalP"/>
    </source>
</evidence>
<dbReference type="EMBL" id="GBIH01001373">
    <property type="protein sequence ID" value="JAC93337.1"/>
    <property type="molecule type" value="mRNA"/>
</dbReference>
<reference evidence="2" key="1">
    <citation type="journal article" date="2015" name="PLoS Negl. Trop. Dis.">
        <title>Deep Sequencing Analysis of the Ixodes ricinus Haemocytome.</title>
        <authorList>
            <person name="Kotsyfakis M."/>
            <person name="Kopacek P."/>
            <person name="Franta Z."/>
            <person name="Pedra J.H."/>
            <person name="Ribeiro J.M."/>
        </authorList>
    </citation>
    <scope>NUCLEOTIDE SEQUENCE</scope>
</reference>
<name>A0A090X9F3_IXORI</name>
<proteinExistence type="evidence at transcript level"/>
<keyword evidence="1" id="KW-0732">Signal</keyword>
<feature type="signal peptide" evidence="1">
    <location>
        <begin position="1"/>
        <end position="23"/>
    </location>
</feature>
<sequence length="100" mass="11469">MYKISLIVLLTSPLVFNVPVSRAQTFSPKTIQTLLLFWSNSNLRSDLDKLCVSYGARNAKLQDGVLGQNLESRSHQQHIRLPERYHPGRANEKTKMTSKW</sequence>
<dbReference type="AlphaFoldDB" id="A0A090X9F3"/>
<accession>A0A090X9F3</accession>
<protein>
    <submittedName>
        <fullName evidence="2">Putative secreted protein</fullName>
    </submittedName>
</protein>
<feature type="chain" id="PRO_5001868287" evidence="1">
    <location>
        <begin position="24"/>
        <end position="100"/>
    </location>
</feature>